<evidence type="ECO:0000256" key="3">
    <source>
        <dbReference type="ARBA" id="ARBA00004818"/>
    </source>
</evidence>
<dbReference type="GO" id="GO:0005975">
    <property type="term" value="P:carbohydrate metabolic process"/>
    <property type="evidence" value="ECO:0007669"/>
    <property type="project" value="InterPro"/>
</dbReference>
<dbReference type="RefSeq" id="WP_189633941.1">
    <property type="nucleotide sequence ID" value="NZ_BMYQ01000006.1"/>
</dbReference>
<feature type="binding site" evidence="10">
    <location>
        <position position="8"/>
    </location>
    <ligand>
        <name>Mg(2+)</name>
        <dbReference type="ChEBI" id="CHEBI:18420"/>
    </ligand>
</feature>
<evidence type="ECO:0000256" key="5">
    <source>
        <dbReference type="ARBA" id="ARBA00013078"/>
    </source>
</evidence>
<dbReference type="SFLD" id="SFLDS00003">
    <property type="entry name" value="Haloacid_Dehalogenase"/>
    <property type="match status" value="1"/>
</dbReference>
<evidence type="ECO:0000256" key="9">
    <source>
        <dbReference type="ARBA" id="ARBA00023277"/>
    </source>
</evidence>
<dbReference type="SFLD" id="SFLDG01129">
    <property type="entry name" value="C1.5:_HAD__Beta-PGM__Phosphata"/>
    <property type="match status" value="1"/>
</dbReference>
<dbReference type="NCBIfam" id="TIGR01449">
    <property type="entry name" value="PGP_bact"/>
    <property type="match status" value="1"/>
</dbReference>
<dbReference type="InterPro" id="IPR037512">
    <property type="entry name" value="PGPase_prok"/>
</dbReference>
<dbReference type="HAMAP" id="MF_00495">
    <property type="entry name" value="GPH_hydrolase_bact"/>
    <property type="match status" value="1"/>
</dbReference>
<dbReference type="GO" id="GO:0005829">
    <property type="term" value="C:cytosol"/>
    <property type="evidence" value="ECO:0007669"/>
    <property type="project" value="TreeGrafter"/>
</dbReference>
<evidence type="ECO:0000256" key="8">
    <source>
        <dbReference type="ARBA" id="ARBA00022842"/>
    </source>
</evidence>
<evidence type="ECO:0000313" key="11">
    <source>
        <dbReference type="EMBL" id="GGW33317.1"/>
    </source>
</evidence>
<name>A0A918IXQ4_9RHOB</name>
<dbReference type="AlphaFoldDB" id="A0A918IXQ4"/>
<comment type="caution">
    <text evidence="11">The sequence shown here is derived from an EMBL/GenBank/DDBJ whole genome shotgun (WGS) entry which is preliminary data.</text>
</comment>
<feature type="binding site" evidence="10">
    <location>
        <position position="10"/>
    </location>
    <ligand>
        <name>Mg(2+)</name>
        <dbReference type="ChEBI" id="CHEBI:18420"/>
    </ligand>
</feature>
<organism evidence="11 12">
    <name type="scientific">Gemmobacter lanyuensis</name>
    <dbReference type="NCBI Taxonomy" id="1054497"/>
    <lineage>
        <taxon>Bacteria</taxon>
        <taxon>Pseudomonadati</taxon>
        <taxon>Pseudomonadota</taxon>
        <taxon>Alphaproteobacteria</taxon>
        <taxon>Rhodobacterales</taxon>
        <taxon>Paracoccaceae</taxon>
        <taxon>Gemmobacter</taxon>
    </lineage>
</organism>
<dbReference type="InterPro" id="IPR023214">
    <property type="entry name" value="HAD_sf"/>
</dbReference>
<comment type="pathway">
    <text evidence="3 10">Organic acid metabolism; glycolate biosynthesis; glycolate from 2-phosphoglycolate: step 1/1.</text>
</comment>
<evidence type="ECO:0000256" key="1">
    <source>
        <dbReference type="ARBA" id="ARBA00000830"/>
    </source>
</evidence>
<dbReference type="EC" id="3.1.3.18" evidence="5 10"/>
<accession>A0A918IXQ4</accession>
<evidence type="ECO:0000256" key="2">
    <source>
        <dbReference type="ARBA" id="ARBA00001946"/>
    </source>
</evidence>
<proteinExistence type="inferred from homology"/>
<dbReference type="InterPro" id="IPR050155">
    <property type="entry name" value="HAD-like_hydrolase_sf"/>
</dbReference>
<dbReference type="PANTHER" id="PTHR43434">
    <property type="entry name" value="PHOSPHOGLYCOLATE PHOSPHATASE"/>
    <property type="match status" value="1"/>
</dbReference>
<keyword evidence="7 10" id="KW-0378">Hydrolase</keyword>
<keyword evidence="8 10" id="KW-0460">Magnesium</keyword>
<reference evidence="11" key="1">
    <citation type="journal article" date="2014" name="Int. J. Syst. Evol. Microbiol.">
        <title>Complete genome sequence of Corynebacterium casei LMG S-19264T (=DSM 44701T), isolated from a smear-ripened cheese.</title>
        <authorList>
            <consortium name="US DOE Joint Genome Institute (JGI-PGF)"/>
            <person name="Walter F."/>
            <person name="Albersmeier A."/>
            <person name="Kalinowski J."/>
            <person name="Ruckert C."/>
        </authorList>
    </citation>
    <scope>NUCLEOTIDE SEQUENCE</scope>
    <source>
        <strain evidence="11">KCTC 23714</strain>
    </source>
</reference>
<dbReference type="NCBIfam" id="TIGR01549">
    <property type="entry name" value="HAD-SF-IA-v1"/>
    <property type="match status" value="1"/>
</dbReference>
<comment type="catalytic activity">
    <reaction evidence="1 10">
        <text>2-phosphoglycolate + H2O = glycolate + phosphate</text>
        <dbReference type="Rhea" id="RHEA:14369"/>
        <dbReference type="ChEBI" id="CHEBI:15377"/>
        <dbReference type="ChEBI" id="CHEBI:29805"/>
        <dbReference type="ChEBI" id="CHEBI:43474"/>
        <dbReference type="ChEBI" id="CHEBI:58033"/>
        <dbReference type="EC" id="3.1.3.18"/>
    </reaction>
</comment>
<dbReference type="EMBL" id="BMYQ01000006">
    <property type="protein sequence ID" value="GGW33317.1"/>
    <property type="molecule type" value="Genomic_DNA"/>
</dbReference>
<evidence type="ECO:0000256" key="6">
    <source>
        <dbReference type="ARBA" id="ARBA00022723"/>
    </source>
</evidence>
<dbReference type="PANTHER" id="PTHR43434:SF1">
    <property type="entry name" value="PHOSPHOGLYCOLATE PHOSPHATASE"/>
    <property type="match status" value="1"/>
</dbReference>
<dbReference type="Proteomes" id="UP000628984">
    <property type="component" value="Unassembled WGS sequence"/>
</dbReference>
<comment type="similarity">
    <text evidence="4 10">Belongs to the HAD-like hydrolase superfamily. CbbY/CbbZ/Gph/YieH family.</text>
</comment>
<gene>
    <name evidence="11" type="primary">cbbZ</name>
    <name evidence="11" type="ORF">GCM10011452_22300</name>
</gene>
<keyword evidence="9 10" id="KW-0119">Carbohydrate metabolism</keyword>
<dbReference type="Gene3D" id="3.40.50.1000">
    <property type="entry name" value="HAD superfamily/HAD-like"/>
    <property type="match status" value="1"/>
</dbReference>
<comment type="cofactor">
    <cofactor evidence="2 10">
        <name>Mg(2+)</name>
        <dbReference type="ChEBI" id="CHEBI:18420"/>
    </cofactor>
</comment>
<sequence length="222" mass="23713">MPPAIIFDLDGTLIDSVPDIHASVDQAFAPYGAAPFSRAEIQHFVGRGAPNLIQRASEARGLPTEGPDHDRLLAEFLAIYEGAQALTTLYPGVETALETLQHHGLRLGICTNKPLAPTRAVLAHFGLDRFFPVVIGGDSLAVKKPDPAPLLKAMVRLGGGPMIFVGDSEVDAETAKNAEVPFLLYTEGYRKGPVDQMYHTATFDDFLTLPRLVAAVSASAAP</sequence>
<dbReference type="GO" id="GO:0046872">
    <property type="term" value="F:metal ion binding"/>
    <property type="evidence" value="ECO:0007669"/>
    <property type="project" value="UniProtKB-KW"/>
</dbReference>
<dbReference type="GO" id="GO:0046295">
    <property type="term" value="P:glycolate biosynthetic process"/>
    <property type="evidence" value="ECO:0007669"/>
    <property type="project" value="UniProtKB-UniRule"/>
</dbReference>
<dbReference type="SFLD" id="SFLDG01135">
    <property type="entry name" value="C1.5.6:_HAD__Beta-PGM__Phospha"/>
    <property type="match status" value="1"/>
</dbReference>
<dbReference type="InterPro" id="IPR036412">
    <property type="entry name" value="HAD-like_sf"/>
</dbReference>
<dbReference type="InterPro" id="IPR041492">
    <property type="entry name" value="HAD_2"/>
</dbReference>
<dbReference type="GO" id="GO:0008967">
    <property type="term" value="F:phosphoglycolate phosphatase activity"/>
    <property type="evidence" value="ECO:0007669"/>
    <property type="project" value="UniProtKB-UniRule"/>
</dbReference>
<feature type="binding site" evidence="10">
    <location>
        <position position="167"/>
    </location>
    <ligand>
        <name>Mg(2+)</name>
        <dbReference type="ChEBI" id="CHEBI:18420"/>
    </ligand>
</feature>
<evidence type="ECO:0000256" key="4">
    <source>
        <dbReference type="ARBA" id="ARBA00006171"/>
    </source>
</evidence>
<dbReference type="InterPro" id="IPR023198">
    <property type="entry name" value="PGP-like_dom2"/>
</dbReference>
<keyword evidence="6 10" id="KW-0479">Metal-binding</keyword>
<evidence type="ECO:0000313" key="12">
    <source>
        <dbReference type="Proteomes" id="UP000628984"/>
    </source>
</evidence>
<reference evidence="11" key="2">
    <citation type="submission" date="2020-09" db="EMBL/GenBank/DDBJ databases">
        <authorList>
            <person name="Sun Q."/>
            <person name="Kim S."/>
        </authorList>
    </citation>
    <scope>NUCLEOTIDE SEQUENCE</scope>
    <source>
        <strain evidence="11">KCTC 23714</strain>
    </source>
</reference>
<evidence type="ECO:0000256" key="7">
    <source>
        <dbReference type="ARBA" id="ARBA00022801"/>
    </source>
</evidence>
<dbReference type="PRINTS" id="PR00413">
    <property type="entry name" value="HADHALOGNASE"/>
</dbReference>
<evidence type="ECO:0000256" key="10">
    <source>
        <dbReference type="HAMAP-Rule" id="MF_00495"/>
    </source>
</evidence>
<dbReference type="GO" id="GO:0006281">
    <property type="term" value="P:DNA repair"/>
    <property type="evidence" value="ECO:0007669"/>
    <property type="project" value="TreeGrafter"/>
</dbReference>
<comment type="function">
    <text evidence="10">Specifically catalyzes the dephosphorylation of 2-phosphoglycolate. Is involved in the dissimilation of the intracellular 2-phosphoglycolate formed during the DNA repair of 3'-phosphoglycolate ends, a major class of DNA lesions induced by oxidative stress.</text>
</comment>
<dbReference type="Pfam" id="PF13419">
    <property type="entry name" value="HAD_2"/>
    <property type="match status" value="1"/>
</dbReference>
<feature type="active site" description="Nucleophile" evidence="10">
    <location>
        <position position="8"/>
    </location>
</feature>
<dbReference type="Gene3D" id="1.10.150.240">
    <property type="entry name" value="Putative phosphatase, domain 2"/>
    <property type="match status" value="1"/>
</dbReference>
<protein>
    <recommendedName>
        <fullName evidence="5 10">Phosphoglycolate phosphatase</fullName>
        <shortName evidence="10">PGP</shortName>
        <shortName evidence="10">PGPase</shortName>
        <ecNumber evidence="5 10">3.1.3.18</ecNumber>
    </recommendedName>
</protein>
<dbReference type="InterPro" id="IPR006439">
    <property type="entry name" value="HAD-SF_hydro_IA"/>
</dbReference>
<keyword evidence="12" id="KW-1185">Reference proteome</keyword>
<dbReference type="SUPFAM" id="SSF56784">
    <property type="entry name" value="HAD-like"/>
    <property type="match status" value="1"/>
</dbReference>